<sequence>MAVDIVIYHNPDCGTSRNTLAMIRNAGIEPHVIEYLKTPPARALLVELIDRAGMTPRELLREKGTSYAELGLGDTALSDEALVDAMMAHPILINRPLVVSPLGVKLCRPSEAVLDLLPSGQLGAFAKEDGEQVVDASGQRVV</sequence>
<dbReference type="SUPFAM" id="SSF52833">
    <property type="entry name" value="Thioredoxin-like"/>
    <property type="match status" value="1"/>
</dbReference>
<dbReference type="InterPro" id="IPR006659">
    <property type="entry name" value="Arsenate_reductase"/>
</dbReference>
<keyword evidence="2" id="KW-0059">Arsenical resistance</keyword>
<protein>
    <recommendedName>
        <fullName evidence="5 7">Arsenate reductase</fullName>
        <ecNumber evidence="4 7">1.20.4.1</ecNumber>
    </recommendedName>
</protein>
<dbReference type="PANTHER" id="PTHR30041">
    <property type="entry name" value="ARSENATE REDUCTASE"/>
    <property type="match status" value="1"/>
</dbReference>
<dbReference type="EC" id="1.20.4.1" evidence="4 7"/>
<dbReference type="CDD" id="cd03034">
    <property type="entry name" value="ArsC_ArsC"/>
    <property type="match status" value="1"/>
</dbReference>
<dbReference type="OrthoDB" id="9790554at2"/>
<dbReference type="NCBIfam" id="TIGR00014">
    <property type="entry name" value="arsC"/>
    <property type="match status" value="1"/>
</dbReference>
<dbReference type="RefSeq" id="WP_058755835.1">
    <property type="nucleotide sequence ID" value="NZ_LDTB01000036.1"/>
</dbReference>
<evidence type="ECO:0000256" key="5">
    <source>
        <dbReference type="ARBA" id="ARBA00039879"/>
    </source>
</evidence>
<comment type="similarity">
    <text evidence="1 6 7">Belongs to the ArsC family.</text>
</comment>
<name>A0A147I1Y4_9SPHN</name>
<evidence type="ECO:0000256" key="3">
    <source>
        <dbReference type="ARBA" id="ARBA00023002"/>
    </source>
</evidence>
<dbReference type="PATRIC" id="fig|869719.3.peg.1870"/>
<gene>
    <name evidence="8" type="ORF">NS334_10030</name>
</gene>
<dbReference type="Proteomes" id="UP000074310">
    <property type="component" value="Unassembled WGS sequence"/>
</dbReference>
<organism evidence="8 9">
    <name type="scientific">Sphingomonas endophytica</name>
    <dbReference type="NCBI Taxonomy" id="869719"/>
    <lineage>
        <taxon>Bacteria</taxon>
        <taxon>Pseudomonadati</taxon>
        <taxon>Pseudomonadota</taxon>
        <taxon>Alphaproteobacteria</taxon>
        <taxon>Sphingomonadales</taxon>
        <taxon>Sphingomonadaceae</taxon>
        <taxon>Sphingomonas</taxon>
    </lineage>
</organism>
<dbReference type="PROSITE" id="PS51353">
    <property type="entry name" value="ARSC"/>
    <property type="match status" value="1"/>
</dbReference>
<keyword evidence="9" id="KW-1185">Reference proteome</keyword>
<evidence type="ECO:0000256" key="7">
    <source>
        <dbReference type="RuleBase" id="RU362029"/>
    </source>
</evidence>
<dbReference type="GO" id="GO:0008794">
    <property type="term" value="F:arsenate reductase (glutaredoxin) activity"/>
    <property type="evidence" value="ECO:0007669"/>
    <property type="project" value="UniProtKB-UniRule"/>
</dbReference>
<dbReference type="Gene3D" id="3.40.30.10">
    <property type="entry name" value="Glutaredoxin"/>
    <property type="match status" value="1"/>
</dbReference>
<dbReference type="InterPro" id="IPR006660">
    <property type="entry name" value="Arsenate_reductase-like"/>
</dbReference>
<comment type="catalytic activity">
    <reaction evidence="7">
        <text>[glutaredoxin]-dithiol + arsenate + glutathione + H(+) = glutathionyl-S-S-[glutaredoxin] + arsenite + H2O</text>
        <dbReference type="Rhea" id="RHEA:22016"/>
        <dbReference type="Rhea" id="RHEA-COMP:10729"/>
        <dbReference type="Rhea" id="RHEA-COMP:17668"/>
        <dbReference type="ChEBI" id="CHEBI:15377"/>
        <dbReference type="ChEBI" id="CHEBI:15378"/>
        <dbReference type="ChEBI" id="CHEBI:29242"/>
        <dbReference type="ChEBI" id="CHEBI:29950"/>
        <dbReference type="ChEBI" id="CHEBI:48597"/>
        <dbReference type="ChEBI" id="CHEBI:57925"/>
        <dbReference type="ChEBI" id="CHEBI:146199"/>
        <dbReference type="EC" id="1.20.4.1"/>
    </reaction>
</comment>
<comment type="caution">
    <text evidence="8">The sequence shown here is derived from an EMBL/GenBank/DDBJ whole genome shotgun (WGS) entry which is preliminary data.</text>
</comment>
<evidence type="ECO:0000313" key="8">
    <source>
        <dbReference type="EMBL" id="KTT71696.1"/>
    </source>
</evidence>
<dbReference type="EMBL" id="LDTB01000036">
    <property type="protein sequence ID" value="KTT71696.1"/>
    <property type="molecule type" value="Genomic_DNA"/>
</dbReference>
<reference evidence="8 9" key="1">
    <citation type="journal article" date="2016" name="Front. Microbiol.">
        <title>Genomic Resource of Rice Seed Associated Bacteria.</title>
        <authorList>
            <person name="Midha S."/>
            <person name="Bansal K."/>
            <person name="Sharma S."/>
            <person name="Kumar N."/>
            <person name="Patil P.P."/>
            <person name="Chaudhry V."/>
            <person name="Patil P.B."/>
        </authorList>
    </citation>
    <scope>NUCLEOTIDE SEQUENCE [LARGE SCALE GENOMIC DNA]</scope>
    <source>
        <strain evidence="8 9">NS334</strain>
    </source>
</reference>
<dbReference type="AlphaFoldDB" id="A0A147I1Y4"/>
<accession>A0A147I1Y4</accession>
<keyword evidence="3 7" id="KW-0560">Oxidoreductase</keyword>
<dbReference type="GO" id="GO:0046685">
    <property type="term" value="P:response to arsenic-containing substance"/>
    <property type="evidence" value="ECO:0007669"/>
    <property type="project" value="UniProtKB-KW"/>
</dbReference>
<evidence type="ECO:0000313" key="9">
    <source>
        <dbReference type="Proteomes" id="UP000074310"/>
    </source>
</evidence>
<dbReference type="InterPro" id="IPR036249">
    <property type="entry name" value="Thioredoxin-like_sf"/>
</dbReference>
<proteinExistence type="inferred from homology"/>
<evidence type="ECO:0000256" key="2">
    <source>
        <dbReference type="ARBA" id="ARBA00022849"/>
    </source>
</evidence>
<evidence type="ECO:0000256" key="1">
    <source>
        <dbReference type="ARBA" id="ARBA00007198"/>
    </source>
</evidence>
<evidence type="ECO:0000256" key="4">
    <source>
        <dbReference type="ARBA" id="ARBA00038969"/>
    </source>
</evidence>
<dbReference type="PANTHER" id="PTHR30041:SF5">
    <property type="entry name" value="ARSENATE REDUCTASE-RELATED"/>
    <property type="match status" value="1"/>
</dbReference>
<dbReference type="Pfam" id="PF03960">
    <property type="entry name" value="ArsC"/>
    <property type="match status" value="1"/>
</dbReference>
<evidence type="ECO:0000256" key="6">
    <source>
        <dbReference type="PROSITE-ProRule" id="PRU01282"/>
    </source>
</evidence>